<accession>A0A5C6M5G3</accession>
<feature type="signal peptide" evidence="2">
    <location>
        <begin position="1"/>
        <end position="23"/>
    </location>
</feature>
<evidence type="ECO:0000313" key="4">
    <source>
        <dbReference type="Proteomes" id="UP000321083"/>
    </source>
</evidence>
<dbReference type="EMBL" id="SRHE01000159">
    <property type="protein sequence ID" value="TWW09868.1"/>
    <property type="molecule type" value="Genomic_DNA"/>
</dbReference>
<evidence type="ECO:0000313" key="3">
    <source>
        <dbReference type="EMBL" id="TWW09868.1"/>
    </source>
</evidence>
<keyword evidence="4" id="KW-1185">Reference proteome</keyword>
<feature type="chain" id="PRO_5022994598" evidence="2">
    <location>
        <begin position="24"/>
        <end position="103"/>
    </location>
</feature>
<evidence type="ECO:0000256" key="2">
    <source>
        <dbReference type="SAM" id="SignalP"/>
    </source>
</evidence>
<reference evidence="3 4" key="1">
    <citation type="submission" date="2019-08" db="EMBL/GenBank/DDBJ databases">
        <title>100 year-old enigma solved: identification of Planctomyces bekefii, the type genus and species of the phylum Planctomycetes.</title>
        <authorList>
            <person name="Svetlana D.N."/>
            <person name="Overmann J."/>
        </authorList>
    </citation>
    <scope>NUCLEOTIDE SEQUENCE [LARGE SCALE GENOMIC DNA]</scope>
    <source>
        <strain evidence="3">Phe10_nw2017</strain>
    </source>
</reference>
<organism evidence="3 4">
    <name type="scientific">Planctomyces bekefii</name>
    <dbReference type="NCBI Taxonomy" id="1653850"/>
    <lineage>
        <taxon>Bacteria</taxon>
        <taxon>Pseudomonadati</taxon>
        <taxon>Planctomycetota</taxon>
        <taxon>Planctomycetia</taxon>
        <taxon>Planctomycetales</taxon>
        <taxon>Planctomycetaceae</taxon>
        <taxon>Planctomyces</taxon>
    </lineage>
</organism>
<feature type="region of interest" description="Disordered" evidence="1">
    <location>
        <begin position="82"/>
        <end position="103"/>
    </location>
</feature>
<keyword evidence="2" id="KW-0732">Signal</keyword>
<gene>
    <name evidence="3" type="ORF">E3A20_10050</name>
</gene>
<reference evidence="3 4" key="2">
    <citation type="submission" date="2019-08" db="EMBL/GenBank/DDBJ databases">
        <authorList>
            <person name="Henke P."/>
        </authorList>
    </citation>
    <scope>NUCLEOTIDE SEQUENCE [LARGE SCALE GENOMIC DNA]</scope>
    <source>
        <strain evidence="3">Phe10_nw2017</strain>
    </source>
</reference>
<evidence type="ECO:0000256" key="1">
    <source>
        <dbReference type="SAM" id="MobiDB-lite"/>
    </source>
</evidence>
<feature type="non-terminal residue" evidence="3">
    <location>
        <position position="103"/>
    </location>
</feature>
<dbReference type="Proteomes" id="UP000321083">
    <property type="component" value="Unassembled WGS sequence"/>
</dbReference>
<dbReference type="AlphaFoldDB" id="A0A5C6M5G3"/>
<comment type="caution">
    <text evidence="3">The sequence shown here is derived from an EMBL/GenBank/DDBJ whole genome shotgun (WGS) entry which is preliminary data.</text>
</comment>
<feature type="compositionally biased region" description="Low complexity" evidence="1">
    <location>
        <begin position="82"/>
        <end position="95"/>
    </location>
</feature>
<proteinExistence type="predicted"/>
<sequence length="103" mass="11018">MAACGRLCAALWWLLLLSGSVCGDEPTASYIFPAGGQRGTTVEFRVGGHYLHDGAAFHIEGATGAVVDRLQRQQETVWFEGPLLPLPDDQTTPETDAADDCPT</sequence>
<protein>
    <submittedName>
        <fullName evidence="3">Uncharacterized protein</fullName>
    </submittedName>
</protein>
<name>A0A5C6M5G3_9PLAN</name>